<organism evidence="2 3">
    <name type="scientific">Cloeon dipterum</name>
    <dbReference type="NCBI Taxonomy" id="197152"/>
    <lineage>
        <taxon>Eukaryota</taxon>
        <taxon>Metazoa</taxon>
        <taxon>Ecdysozoa</taxon>
        <taxon>Arthropoda</taxon>
        <taxon>Hexapoda</taxon>
        <taxon>Insecta</taxon>
        <taxon>Pterygota</taxon>
        <taxon>Palaeoptera</taxon>
        <taxon>Ephemeroptera</taxon>
        <taxon>Pisciforma</taxon>
        <taxon>Baetidae</taxon>
        <taxon>Cloeon</taxon>
    </lineage>
</organism>
<feature type="region of interest" description="Disordered" evidence="1">
    <location>
        <begin position="95"/>
        <end position="133"/>
    </location>
</feature>
<dbReference type="EMBL" id="CADEPI010000039">
    <property type="protein sequence ID" value="CAB3368731.1"/>
    <property type="molecule type" value="Genomic_DNA"/>
</dbReference>
<sequence>MFCVSATQEIEEYWGYVTSFVEEFSYRAFIETDSSEEHEELDWPLGANKRCKLQVYRERRLANDEPIVRTTPRHIENYRNRHGLPLVWTPLGPDDVPHQLPTTPQTCELMYDSDDSTEMQQNAGSSDDDEEEQ</sequence>
<accession>A0A8S1CL20</accession>
<keyword evidence="3" id="KW-1185">Reference proteome</keyword>
<gene>
    <name evidence="2" type="ORF">CLODIP_2_CD00810</name>
</gene>
<protein>
    <submittedName>
        <fullName evidence="2">Uncharacterized protein</fullName>
    </submittedName>
</protein>
<dbReference type="AlphaFoldDB" id="A0A8S1CL20"/>
<comment type="caution">
    <text evidence="2">The sequence shown here is derived from an EMBL/GenBank/DDBJ whole genome shotgun (WGS) entry which is preliminary data.</text>
</comment>
<name>A0A8S1CL20_9INSE</name>
<reference evidence="2 3" key="1">
    <citation type="submission" date="2020-04" db="EMBL/GenBank/DDBJ databases">
        <authorList>
            <person name="Alioto T."/>
            <person name="Alioto T."/>
            <person name="Gomez Garrido J."/>
        </authorList>
    </citation>
    <scope>NUCLEOTIDE SEQUENCE [LARGE SCALE GENOMIC DNA]</scope>
</reference>
<evidence type="ECO:0000313" key="3">
    <source>
        <dbReference type="Proteomes" id="UP000494165"/>
    </source>
</evidence>
<proteinExistence type="predicted"/>
<dbReference type="Proteomes" id="UP000494165">
    <property type="component" value="Unassembled WGS sequence"/>
</dbReference>
<evidence type="ECO:0000256" key="1">
    <source>
        <dbReference type="SAM" id="MobiDB-lite"/>
    </source>
</evidence>
<evidence type="ECO:0000313" key="2">
    <source>
        <dbReference type="EMBL" id="CAB3368731.1"/>
    </source>
</evidence>